<dbReference type="InterPro" id="IPR012340">
    <property type="entry name" value="NA-bd_OB-fold"/>
</dbReference>
<dbReference type="Gene3D" id="1.10.150.20">
    <property type="entry name" value="5' to 3' exonuclease, C-terminal subdomain"/>
    <property type="match status" value="1"/>
</dbReference>
<proteinExistence type="inferred from homology"/>
<dbReference type="HAMAP" id="MF_00031">
    <property type="entry name" value="DNA_HJ_migration_RuvA"/>
    <property type="match status" value="1"/>
</dbReference>
<keyword evidence="8" id="KW-0347">Helicase</keyword>
<dbReference type="InterPro" id="IPR000085">
    <property type="entry name" value="RuvA"/>
</dbReference>
<keyword evidence="2 6" id="KW-0227">DNA damage</keyword>
<keyword evidence="3 6" id="KW-0238">DNA-binding</keyword>
<dbReference type="EMBL" id="FNZF01000002">
    <property type="protein sequence ID" value="SEJ24120.1"/>
    <property type="molecule type" value="Genomic_DNA"/>
</dbReference>
<dbReference type="SUPFAM" id="SSF46929">
    <property type="entry name" value="DNA helicase RuvA subunit, C-terminal domain"/>
    <property type="match status" value="1"/>
</dbReference>
<keyword evidence="4 6" id="KW-0233">DNA recombination</keyword>
<evidence type="ECO:0000256" key="1">
    <source>
        <dbReference type="ARBA" id="ARBA00022490"/>
    </source>
</evidence>
<evidence type="ECO:0000259" key="7">
    <source>
        <dbReference type="SMART" id="SM00278"/>
    </source>
</evidence>
<dbReference type="SMART" id="SM00278">
    <property type="entry name" value="HhH1"/>
    <property type="match status" value="2"/>
</dbReference>
<keyword evidence="1 6" id="KW-0963">Cytoplasm</keyword>
<name>A0A1H6XGX2_9BACL</name>
<comment type="function">
    <text evidence="6">The RuvA-RuvB-RuvC complex processes Holliday junction (HJ) DNA during genetic recombination and DNA repair, while the RuvA-RuvB complex plays an important role in the rescue of blocked DNA replication forks via replication fork reversal (RFR). RuvA specifically binds to HJ cruciform DNA, conferring on it an open structure. The RuvB hexamer acts as an ATP-dependent pump, pulling dsDNA into and through the RuvAB complex. HJ branch migration allows RuvC to scan DNA until it finds its consensus sequence, where it cleaves and resolves the cruciform DNA.</text>
</comment>
<accession>A0A1H6XGX2</accession>
<feature type="domain" description="Helix-hairpin-helix DNA-binding motif class 1" evidence="7">
    <location>
        <begin position="96"/>
        <end position="115"/>
    </location>
</feature>
<evidence type="ECO:0000256" key="3">
    <source>
        <dbReference type="ARBA" id="ARBA00023125"/>
    </source>
</evidence>
<evidence type="ECO:0000313" key="9">
    <source>
        <dbReference type="Proteomes" id="UP000199200"/>
    </source>
</evidence>
<evidence type="ECO:0000256" key="4">
    <source>
        <dbReference type="ARBA" id="ARBA00023172"/>
    </source>
</evidence>
<dbReference type="GO" id="GO:0009378">
    <property type="term" value="F:four-way junction helicase activity"/>
    <property type="evidence" value="ECO:0007669"/>
    <property type="project" value="InterPro"/>
</dbReference>
<feature type="region of interest" description="Domain III" evidence="6">
    <location>
        <begin position="175"/>
        <end position="227"/>
    </location>
</feature>
<keyword evidence="8" id="KW-0378">Hydrolase</keyword>
<keyword evidence="9" id="KW-1185">Reference proteome</keyword>
<reference evidence="9" key="1">
    <citation type="submission" date="2016-10" db="EMBL/GenBank/DDBJ databases">
        <authorList>
            <person name="Varghese N."/>
            <person name="Submissions S."/>
        </authorList>
    </citation>
    <scope>NUCLEOTIDE SEQUENCE [LARGE SCALE GENOMIC DNA]</scope>
    <source>
        <strain evidence="9">CGMCC 1.6763</strain>
    </source>
</reference>
<comment type="subcellular location">
    <subcellularLocation>
        <location evidence="6">Cytoplasm</location>
    </subcellularLocation>
</comment>
<dbReference type="Gene3D" id="2.40.50.140">
    <property type="entry name" value="Nucleic acid-binding proteins"/>
    <property type="match status" value="1"/>
</dbReference>
<dbReference type="GO" id="GO:0005737">
    <property type="term" value="C:cytoplasm"/>
    <property type="evidence" value="ECO:0007669"/>
    <property type="project" value="UniProtKB-SubCell"/>
</dbReference>
<comment type="subunit">
    <text evidence="6">Homotetramer. Forms an RuvA(8)-RuvB(12)-Holliday junction (HJ) complex. HJ DNA is sandwiched between 2 RuvA tetramers; dsDNA enters through RuvA and exits via RuvB. An RuvB hexamer assembles on each DNA strand where it exits the tetramer. Each RuvB hexamer is contacted by two RuvA subunits (via domain III) on 2 adjacent RuvB subunits; this complex drives branch migration. In the full resolvosome a probable DNA-RuvA(4)-RuvB(12)-RuvC(2) complex forms which resolves the HJ.</text>
</comment>
<dbReference type="Pfam" id="PF07499">
    <property type="entry name" value="RuvA_C"/>
    <property type="match status" value="1"/>
</dbReference>
<evidence type="ECO:0000313" key="8">
    <source>
        <dbReference type="EMBL" id="SEJ24120.1"/>
    </source>
</evidence>
<protein>
    <recommendedName>
        <fullName evidence="6">Holliday junction branch migration complex subunit RuvA</fullName>
    </recommendedName>
</protein>
<organism evidence="8 9">
    <name type="scientific">Bhargavaea ginsengi</name>
    <dbReference type="NCBI Taxonomy" id="426757"/>
    <lineage>
        <taxon>Bacteria</taxon>
        <taxon>Bacillati</taxon>
        <taxon>Bacillota</taxon>
        <taxon>Bacilli</taxon>
        <taxon>Bacillales</taxon>
        <taxon>Caryophanaceae</taxon>
        <taxon>Bhargavaea</taxon>
    </lineage>
</organism>
<dbReference type="GO" id="GO:0048476">
    <property type="term" value="C:Holliday junction resolvase complex"/>
    <property type="evidence" value="ECO:0007669"/>
    <property type="project" value="UniProtKB-UniRule"/>
</dbReference>
<dbReference type="InterPro" id="IPR003583">
    <property type="entry name" value="Hlx-hairpin-Hlx_DNA-bd_motif"/>
</dbReference>
<dbReference type="NCBIfam" id="TIGR00084">
    <property type="entry name" value="ruvA"/>
    <property type="match status" value="1"/>
</dbReference>
<dbReference type="Pfam" id="PF01330">
    <property type="entry name" value="RuvA_N"/>
    <property type="match status" value="1"/>
</dbReference>
<dbReference type="AlphaFoldDB" id="A0A1H6XGX2"/>
<dbReference type="STRING" id="426757.SAMN04488127_1369"/>
<evidence type="ECO:0000256" key="6">
    <source>
        <dbReference type="HAMAP-Rule" id="MF_00031"/>
    </source>
</evidence>
<dbReference type="GO" id="GO:0000400">
    <property type="term" value="F:four-way junction DNA binding"/>
    <property type="evidence" value="ECO:0007669"/>
    <property type="project" value="UniProtKB-UniRule"/>
</dbReference>
<dbReference type="InterPro" id="IPR013849">
    <property type="entry name" value="DNA_helicase_Holl-junc_RuvA_I"/>
</dbReference>
<dbReference type="Pfam" id="PF14520">
    <property type="entry name" value="HHH_5"/>
    <property type="match status" value="1"/>
</dbReference>
<comment type="similarity">
    <text evidence="6">Belongs to the RuvA family.</text>
</comment>
<gene>
    <name evidence="6" type="primary">ruvA</name>
    <name evidence="8" type="ORF">SAMN04488127_1369</name>
</gene>
<keyword evidence="8" id="KW-0067">ATP-binding</keyword>
<dbReference type="CDD" id="cd14332">
    <property type="entry name" value="UBA_RuvA_C"/>
    <property type="match status" value="1"/>
</dbReference>
<dbReference type="GO" id="GO:0005524">
    <property type="term" value="F:ATP binding"/>
    <property type="evidence" value="ECO:0007669"/>
    <property type="project" value="InterPro"/>
</dbReference>
<feature type="domain" description="Helix-hairpin-helix DNA-binding motif class 1" evidence="7">
    <location>
        <begin position="131"/>
        <end position="150"/>
    </location>
</feature>
<comment type="domain">
    <text evidence="6">Has three domains with a flexible linker between the domains II and III and assumes an 'L' shape. Domain III is highly mobile and contacts RuvB.</text>
</comment>
<sequence length="227" mass="25152">MSFAPLMRGCEHVCYNLLIVKEGEHGLYDYIKGRITRVTPEYITVEQGGIGYQVITPNPYAFHADEEMQVFTHLHVREDVMQLIGFQAPEQRELFRKLITVSGIGPKGALAILAGGMTAQVVAAIEAEDEKFLVKFPGVGKKTARQIILDLKGKLDGVTDEVVFLTETEPETGLGSNHDLEEAMLALTALGYSEKELGKVRLKLENESLENTEAYMKRALSLLLKQG</sequence>
<dbReference type="InterPro" id="IPR036267">
    <property type="entry name" value="RuvA_C_sf"/>
</dbReference>
<comment type="caution">
    <text evidence="6">Lacks conserved residue(s) required for the propagation of feature annotation.</text>
</comment>
<dbReference type="InterPro" id="IPR011114">
    <property type="entry name" value="RuvA_C"/>
</dbReference>
<dbReference type="Proteomes" id="UP000199200">
    <property type="component" value="Unassembled WGS sequence"/>
</dbReference>
<dbReference type="InterPro" id="IPR010994">
    <property type="entry name" value="RuvA_2-like"/>
</dbReference>
<dbReference type="SUPFAM" id="SSF47781">
    <property type="entry name" value="RuvA domain 2-like"/>
    <property type="match status" value="1"/>
</dbReference>
<keyword evidence="8" id="KW-0547">Nucleotide-binding</keyword>
<dbReference type="GO" id="GO:0006310">
    <property type="term" value="P:DNA recombination"/>
    <property type="evidence" value="ECO:0007669"/>
    <property type="project" value="UniProtKB-UniRule"/>
</dbReference>
<evidence type="ECO:0000256" key="2">
    <source>
        <dbReference type="ARBA" id="ARBA00022763"/>
    </source>
</evidence>
<keyword evidence="5 6" id="KW-0234">DNA repair</keyword>
<dbReference type="GO" id="GO:0009379">
    <property type="term" value="C:Holliday junction helicase complex"/>
    <property type="evidence" value="ECO:0007669"/>
    <property type="project" value="InterPro"/>
</dbReference>
<evidence type="ECO:0000256" key="5">
    <source>
        <dbReference type="ARBA" id="ARBA00023204"/>
    </source>
</evidence>
<dbReference type="GO" id="GO:0006281">
    <property type="term" value="P:DNA repair"/>
    <property type="evidence" value="ECO:0007669"/>
    <property type="project" value="UniProtKB-UniRule"/>
</dbReference>
<dbReference type="SUPFAM" id="SSF50249">
    <property type="entry name" value="Nucleic acid-binding proteins"/>
    <property type="match status" value="1"/>
</dbReference>